<dbReference type="GO" id="GO:0009424">
    <property type="term" value="C:bacterial-type flagellum hook"/>
    <property type="evidence" value="ECO:0007669"/>
    <property type="project" value="UniProtKB-UniRule"/>
</dbReference>
<comment type="similarity">
    <text evidence="1 5">Belongs to the FliD family.</text>
</comment>
<gene>
    <name evidence="8" type="ORF">DAMO_1775</name>
</gene>
<dbReference type="GO" id="GO:0005576">
    <property type="term" value="C:extracellular region"/>
    <property type="evidence" value="ECO:0007669"/>
    <property type="project" value="UniProtKB-SubCell"/>
</dbReference>
<evidence type="ECO:0000313" key="9">
    <source>
        <dbReference type="Proteomes" id="UP000006898"/>
    </source>
</evidence>
<sequence length="487" mass="49855">MAITEILSASAFQLNIEALVSSVMTVERRPLAGLQSDQMTLSRRSATLSDLKSALSALRTKAQALAQVGTLSPFQVKAVSSSNTSVATATASTSALAAVHALSVSQLAKSSTVVSKQLTSTGTDVAAAEGAGEKSLKVTYDGTDPATSGTAVTVNVTLNAGDTNSTILTNLATAINNDATLGAKVSASVVNDTSGTSRLVLTSKQTGLANKVRTADATGTLLSAIELNSEIASSGTAGGYLFADATLDAKFKLDGLDMTRSSNSVSDVLTGVTINLLGLSASDVTLTVSQDKSAIKASVQEFLDAYNKALTFLRERIAVTVSTTTSGTSSTEVNSVIRGALASETTYVSLVSNLRSDVGSSVSGVQTGNPALLAEVGITAASNGTLSISDTSKFESAIATKLSGLIDLFALGGGVSTRLIARLDGFVNAGALIDGGLSSVTSKTNNINQQITRLQERLDKREVALRKQLLGLQKALSVLSAQRFILE</sequence>
<keyword evidence="4 5" id="KW-0975">Bacterial flagellum</keyword>
<dbReference type="PANTHER" id="PTHR30288:SF0">
    <property type="entry name" value="FLAGELLAR HOOK-ASSOCIATED PROTEIN 2"/>
    <property type="match status" value="1"/>
</dbReference>
<organism evidence="8 9">
    <name type="scientific">Methylomirabilis oxygeniifera</name>
    <dbReference type="NCBI Taxonomy" id="671143"/>
    <lineage>
        <taxon>Bacteria</taxon>
        <taxon>Candidatus Methylomirabilota</taxon>
        <taxon>Candidatus Methylomirabilia</taxon>
        <taxon>Candidatus Methylomirabilales</taxon>
        <taxon>Candidatus Methylomirabilaceae</taxon>
        <taxon>Candidatus Methylomirabilis</taxon>
    </lineage>
</organism>
<evidence type="ECO:0000259" key="6">
    <source>
        <dbReference type="Pfam" id="PF02465"/>
    </source>
</evidence>
<dbReference type="Proteomes" id="UP000006898">
    <property type="component" value="Chromosome"/>
</dbReference>
<dbReference type="InterPro" id="IPR010809">
    <property type="entry name" value="FliD_C"/>
</dbReference>
<dbReference type="Pfam" id="PF02465">
    <property type="entry name" value="FliD_N"/>
    <property type="match status" value="1"/>
</dbReference>
<dbReference type="GO" id="GO:0007155">
    <property type="term" value="P:cell adhesion"/>
    <property type="evidence" value="ECO:0007669"/>
    <property type="project" value="InterPro"/>
</dbReference>
<evidence type="ECO:0000259" key="7">
    <source>
        <dbReference type="Pfam" id="PF07195"/>
    </source>
</evidence>
<comment type="function">
    <text evidence="5">Required for morphogenesis and for the elongation of the flagellar filament by facilitating polymerization of the flagellin monomers at the tip of growing filament. Forms a capping structure, which prevents flagellin subunits (transported through the central channel of the flagellum) from leaking out without polymerization at the distal end.</text>
</comment>
<evidence type="ECO:0000256" key="3">
    <source>
        <dbReference type="ARBA" id="ARBA00023054"/>
    </source>
</evidence>
<dbReference type="GO" id="GO:0071973">
    <property type="term" value="P:bacterial-type flagellum-dependent cell motility"/>
    <property type="evidence" value="ECO:0007669"/>
    <property type="project" value="TreeGrafter"/>
</dbReference>
<keyword evidence="3" id="KW-0175">Coiled coil</keyword>
<dbReference type="EMBL" id="FP565575">
    <property type="protein sequence ID" value="CBE68833.1"/>
    <property type="molecule type" value="Genomic_DNA"/>
</dbReference>
<feature type="domain" description="Flagellar hook-associated protein 2 C-terminal" evidence="7">
    <location>
        <begin position="248"/>
        <end position="478"/>
    </location>
</feature>
<evidence type="ECO:0000256" key="5">
    <source>
        <dbReference type="RuleBase" id="RU362066"/>
    </source>
</evidence>
<reference evidence="8 9" key="1">
    <citation type="journal article" date="2010" name="Nature">
        <title>Nitrite-driven anaerobic methane oxidation by oxygenic bacteria.</title>
        <authorList>
            <person name="Ettwig K.F."/>
            <person name="Butler M.K."/>
            <person name="Le Paslier D."/>
            <person name="Pelletier E."/>
            <person name="Mangenot S."/>
            <person name="Kuypers M.M.M."/>
            <person name="Schreiber F."/>
            <person name="Dutilh B.E."/>
            <person name="Zedelius J."/>
            <person name="de Beer D."/>
            <person name="Gloerich J."/>
            <person name="Wessels H.J.C.T."/>
            <person name="van Allen T."/>
            <person name="Luesken F."/>
            <person name="Wu M."/>
            <person name="van de Pas-Schoonen K.T."/>
            <person name="Op den Camp H.J.M."/>
            <person name="Janssen-Megens E.M."/>
            <person name="Francoijs K-J."/>
            <person name="Stunnenberg H."/>
            <person name="Weissenbach J."/>
            <person name="Jetten M.S.M."/>
            <person name="Strous M."/>
        </authorList>
    </citation>
    <scope>NUCLEOTIDE SEQUENCE [LARGE SCALE GENOMIC DNA]</scope>
</reference>
<dbReference type="HOGENOM" id="CLU_559833_0_0_0"/>
<evidence type="ECO:0000313" key="8">
    <source>
        <dbReference type="EMBL" id="CBE68833.1"/>
    </source>
</evidence>
<feature type="domain" description="Flagellar hook-associated protein 2 N-terminal" evidence="6">
    <location>
        <begin position="14"/>
        <end position="110"/>
    </location>
</feature>
<evidence type="ECO:0000256" key="2">
    <source>
        <dbReference type="ARBA" id="ARBA00011255"/>
    </source>
</evidence>
<keyword evidence="5" id="KW-0964">Secreted</keyword>
<dbReference type="InterPro" id="IPR003481">
    <property type="entry name" value="FliD_N"/>
</dbReference>
<dbReference type="AlphaFoldDB" id="D5MGF2"/>
<evidence type="ECO:0000256" key="4">
    <source>
        <dbReference type="ARBA" id="ARBA00023143"/>
    </source>
</evidence>
<comment type="subcellular location">
    <subcellularLocation>
        <location evidence="5">Secreted</location>
    </subcellularLocation>
    <subcellularLocation>
        <location evidence="5">Bacterial flagellum</location>
    </subcellularLocation>
</comment>
<proteinExistence type="inferred from homology"/>
<name>D5MGF2_METO1</name>
<dbReference type="PANTHER" id="PTHR30288">
    <property type="entry name" value="FLAGELLAR CAP/ASSEMBLY PROTEIN FLID"/>
    <property type="match status" value="1"/>
</dbReference>
<accession>D5MGF2</accession>
<comment type="subunit">
    <text evidence="2 5">Homopentamer.</text>
</comment>
<dbReference type="Pfam" id="PF07195">
    <property type="entry name" value="FliD_C"/>
    <property type="match status" value="1"/>
</dbReference>
<dbReference type="STRING" id="671143.DAMO_1775"/>
<evidence type="ECO:0000256" key="1">
    <source>
        <dbReference type="ARBA" id="ARBA00009764"/>
    </source>
</evidence>
<protein>
    <recommendedName>
        <fullName evidence="5">Flagellar hook-associated protein 2</fullName>
        <shortName evidence="5">HAP2</shortName>
    </recommendedName>
    <alternativeName>
        <fullName evidence="5">Flagellar cap protein</fullName>
    </alternativeName>
</protein>
<dbReference type="GO" id="GO:0009421">
    <property type="term" value="C:bacterial-type flagellum filament cap"/>
    <property type="evidence" value="ECO:0007669"/>
    <property type="project" value="InterPro"/>
</dbReference>
<dbReference type="eggNOG" id="COG1345">
    <property type="taxonomic scope" value="Bacteria"/>
</dbReference>
<dbReference type="InterPro" id="IPR040026">
    <property type="entry name" value="FliD"/>
</dbReference>
<dbReference type="KEGG" id="mox:DAMO_1775"/>